<dbReference type="Pfam" id="PF17855">
    <property type="entry name" value="MCM_lid"/>
    <property type="match status" value="1"/>
</dbReference>
<name>A0AAW2HBU1_9NEOP</name>
<evidence type="ECO:0000313" key="2">
    <source>
        <dbReference type="EMBL" id="KAL0267141.1"/>
    </source>
</evidence>
<dbReference type="PANTHER" id="PTHR11630:SF75">
    <property type="entry name" value="MINICHROMOSOME MAINTENANCE DOMAIN-CONTAINING PROTEIN 2"/>
    <property type="match status" value="1"/>
</dbReference>
<comment type="caution">
    <text evidence="2">The sequence shown here is derived from an EMBL/GenBank/DDBJ whole genome shotgun (WGS) entry which is preliminary data.</text>
</comment>
<evidence type="ECO:0000259" key="1">
    <source>
        <dbReference type="Pfam" id="PF17855"/>
    </source>
</evidence>
<organism evidence="2">
    <name type="scientific">Menopon gallinae</name>
    <name type="common">poultry shaft louse</name>
    <dbReference type="NCBI Taxonomy" id="328185"/>
    <lineage>
        <taxon>Eukaryota</taxon>
        <taxon>Metazoa</taxon>
        <taxon>Ecdysozoa</taxon>
        <taxon>Arthropoda</taxon>
        <taxon>Hexapoda</taxon>
        <taxon>Insecta</taxon>
        <taxon>Pterygota</taxon>
        <taxon>Neoptera</taxon>
        <taxon>Paraneoptera</taxon>
        <taxon>Psocodea</taxon>
        <taxon>Troctomorpha</taxon>
        <taxon>Phthiraptera</taxon>
        <taxon>Amblycera</taxon>
        <taxon>Menoponidae</taxon>
        <taxon>Menopon</taxon>
    </lineage>
</organism>
<sequence>MVIISFPFSENCPESPWAFVGAISSTLASNILPVSSFLQLKIGLMLSLATQNTEDAPVPLVAVGSDTFAVQKLITSAGLLAERFIRYSAGYEQLEMIIQTYSGGDKRRPAREEIYYDAGAMVLALSGVCYLGDWSILRKDQCKYIFRSIESGQIILNNTDKNKAEADFLPLKCAVWTHCSHAACRNQNNQQLKTLIDVFGMPFLADENDETEVMKVSQKILQFSIHGTDNEQSDMKIPVDDFKEFISLINSRNLVLNESASKLIHDFFVVIRRERPECLPMRAIKIITSLAEAHARLALRNEITYEDVIAILYLYNESVSALFGSPFIKSKNYNLDNSELLYRRVRRFHPVLLNIKMS</sequence>
<dbReference type="InterPro" id="IPR031327">
    <property type="entry name" value="MCM"/>
</dbReference>
<accession>A0AAW2HBU1</accession>
<feature type="domain" description="MCM AAA-lid" evidence="1">
    <location>
        <begin position="242"/>
        <end position="318"/>
    </location>
</feature>
<dbReference type="Gene3D" id="3.40.50.300">
    <property type="entry name" value="P-loop containing nucleotide triphosphate hydrolases"/>
    <property type="match status" value="1"/>
</dbReference>
<dbReference type="EMBL" id="JARGDH010000005">
    <property type="protein sequence ID" value="KAL0267141.1"/>
    <property type="molecule type" value="Genomic_DNA"/>
</dbReference>
<dbReference type="InterPro" id="IPR027417">
    <property type="entry name" value="P-loop_NTPase"/>
</dbReference>
<dbReference type="GO" id="GO:0017116">
    <property type="term" value="F:single-stranded DNA helicase activity"/>
    <property type="evidence" value="ECO:0007669"/>
    <property type="project" value="TreeGrafter"/>
</dbReference>
<dbReference type="GO" id="GO:0000727">
    <property type="term" value="P:double-strand break repair via break-induced replication"/>
    <property type="evidence" value="ECO:0007669"/>
    <property type="project" value="TreeGrafter"/>
</dbReference>
<dbReference type="AlphaFoldDB" id="A0AAW2HBU1"/>
<dbReference type="GO" id="GO:0005524">
    <property type="term" value="F:ATP binding"/>
    <property type="evidence" value="ECO:0007669"/>
    <property type="project" value="InterPro"/>
</dbReference>
<dbReference type="PANTHER" id="PTHR11630">
    <property type="entry name" value="DNA REPLICATION LICENSING FACTOR MCM FAMILY MEMBER"/>
    <property type="match status" value="1"/>
</dbReference>
<dbReference type="InterPro" id="IPR041562">
    <property type="entry name" value="MCM_lid"/>
</dbReference>
<reference evidence="2" key="1">
    <citation type="journal article" date="2024" name="Gigascience">
        <title>Chromosome-level genome of the poultry shaft louse Menopon gallinae provides insight into the host-switching and adaptive evolution of parasitic lice.</title>
        <authorList>
            <person name="Xu Y."/>
            <person name="Ma L."/>
            <person name="Liu S."/>
            <person name="Liang Y."/>
            <person name="Liu Q."/>
            <person name="He Z."/>
            <person name="Tian L."/>
            <person name="Duan Y."/>
            <person name="Cai W."/>
            <person name="Li H."/>
            <person name="Song F."/>
        </authorList>
    </citation>
    <scope>NUCLEOTIDE SEQUENCE</scope>
    <source>
        <strain evidence="2">Cailab_2023a</strain>
    </source>
</reference>
<dbReference type="GO" id="GO:0005634">
    <property type="term" value="C:nucleus"/>
    <property type="evidence" value="ECO:0007669"/>
    <property type="project" value="TreeGrafter"/>
</dbReference>
<protein>
    <recommendedName>
        <fullName evidence="1">MCM AAA-lid domain-containing protein</fullName>
    </recommendedName>
</protein>
<gene>
    <name evidence="2" type="ORF">PYX00_009492</name>
</gene>
<dbReference type="GO" id="GO:0003677">
    <property type="term" value="F:DNA binding"/>
    <property type="evidence" value="ECO:0007669"/>
    <property type="project" value="InterPro"/>
</dbReference>
<proteinExistence type="predicted"/>